<accession>A0A9N9JXT0</accession>
<gene>
    <name evidence="1" type="ORF">RFULGI_LOCUS17767</name>
</gene>
<protein>
    <submittedName>
        <fullName evidence="1">15395_t:CDS:1</fullName>
    </submittedName>
</protein>
<dbReference type="EMBL" id="CAJVPZ010072299">
    <property type="protein sequence ID" value="CAG8801379.1"/>
    <property type="molecule type" value="Genomic_DNA"/>
</dbReference>
<sequence>IKDISMGVEETPGINRTLKPSLIVVDEREQYQPPQDIDNDKKESTINETVNKAFSGLQLDKDVH</sequence>
<feature type="non-terminal residue" evidence="1">
    <location>
        <position position="64"/>
    </location>
</feature>
<proteinExistence type="predicted"/>
<reference evidence="1" key="1">
    <citation type="submission" date="2021-06" db="EMBL/GenBank/DDBJ databases">
        <authorList>
            <person name="Kallberg Y."/>
            <person name="Tangrot J."/>
            <person name="Rosling A."/>
        </authorList>
    </citation>
    <scope>NUCLEOTIDE SEQUENCE</scope>
    <source>
        <strain evidence="1">IN212</strain>
    </source>
</reference>
<comment type="caution">
    <text evidence="1">The sequence shown here is derived from an EMBL/GenBank/DDBJ whole genome shotgun (WGS) entry which is preliminary data.</text>
</comment>
<dbReference type="AlphaFoldDB" id="A0A9N9JXT0"/>
<evidence type="ECO:0000313" key="2">
    <source>
        <dbReference type="Proteomes" id="UP000789396"/>
    </source>
</evidence>
<organism evidence="1 2">
    <name type="scientific">Racocetra fulgida</name>
    <dbReference type="NCBI Taxonomy" id="60492"/>
    <lineage>
        <taxon>Eukaryota</taxon>
        <taxon>Fungi</taxon>
        <taxon>Fungi incertae sedis</taxon>
        <taxon>Mucoromycota</taxon>
        <taxon>Glomeromycotina</taxon>
        <taxon>Glomeromycetes</taxon>
        <taxon>Diversisporales</taxon>
        <taxon>Gigasporaceae</taxon>
        <taxon>Racocetra</taxon>
    </lineage>
</organism>
<dbReference type="Proteomes" id="UP000789396">
    <property type="component" value="Unassembled WGS sequence"/>
</dbReference>
<keyword evidence="2" id="KW-1185">Reference proteome</keyword>
<evidence type="ECO:0000313" key="1">
    <source>
        <dbReference type="EMBL" id="CAG8801379.1"/>
    </source>
</evidence>
<feature type="non-terminal residue" evidence="1">
    <location>
        <position position="1"/>
    </location>
</feature>
<dbReference type="OrthoDB" id="2405077at2759"/>
<name>A0A9N9JXT0_9GLOM</name>